<dbReference type="OrthoDB" id="3797628at2759"/>
<evidence type="ECO:0000313" key="2">
    <source>
        <dbReference type="EMBL" id="CEP15219.1"/>
    </source>
</evidence>
<reference evidence="2 3" key="1">
    <citation type="submission" date="2014-09" db="EMBL/GenBank/DDBJ databases">
        <authorList>
            <person name="Ellenberger Sabrina"/>
        </authorList>
    </citation>
    <scope>NUCLEOTIDE SEQUENCE [LARGE SCALE GENOMIC DNA]</scope>
    <source>
        <strain evidence="2 3">CBS 412.66</strain>
    </source>
</reference>
<dbReference type="Gene3D" id="1.25.40.690">
    <property type="match status" value="1"/>
</dbReference>
<name>A0A0B7NI63_9FUNG</name>
<accession>A0A0B7NI63</accession>
<feature type="domain" description="Nuclear pore complex protein NUP96 C-terminal" evidence="1">
    <location>
        <begin position="90"/>
        <end position="330"/>
    </location>
</feature>
<protein>
    <recommendedName>
        <fullName evidence="1">Nuclear pore complex protein NUP96 C-terminal domain-containing protein</fullName>
    </recommendedName>
</protein>
<dbReference type="EMBL" id="LN732021">
    <property type="protein sequence ID" value="CEP15219.1"/>
    <property type="molecule type" value="Genomic_DNA"/>
</dbReference>
<dbReference type="InterPro" id="IPR021967">
    <property type="entry name" value="Nup98_C"/>
</dbReference>
<dbReference type="Proteomes" id="UP000054107">
    <property type="component" value="Unassembled WGS sequence"/>
</dbReference>
<dbReference type="AlphaFoldDB" id="A0A0B7NI63"/>
<dbReference type="Pfam" id="PF12110">
    <property type="entry name" value="Nup96"/>
    <property type="match status" value="1"/>
</dbReference>
<organism evidence="2 3">
    <name type="scientific">Parasitella parasitica</name>
    <dbReference type="NCBI Taxonomy" id="35722"/>
    <lineage>
        <taxon>Eukaryota</taxon>
        <taxon>Fungi</taxon>
        <taxon>Fungi incertae sedis</taxon>
        <taxon>Mucoromycota</taxon>
        <taxon>Mucoromycotina</taxon>
        <taxon>Mucoromycetes</taxon>
        <taxon>Mucorales</taxon>
        <taxon>Mucorineae</taxon>
        <taxon>Mucoraceae</taxon>
        <taxon>Parasitella</taxon>
    </lineage>
</organism>
<gene>
    <name evidence="2" type="primary">PARPA_09424.1 scaffold 36645</name>
</gene>
<keyword evidence="3" id="KW-1185">Reference proteome</keyword>
<dbReference type="STRING" id="35722.A0A0B7NI63"/>
<evidence type="ECO:0000259" key="1">
    <source>
        <dbReference type="Pfam" id="PF12110"/>
    </source>
</evidence>
<sequence>MHQTELTPVDHSLPIAKLKNGANMTSYKTFILSKFSQDIQLIWSLALAFTQPDYKASVKKWMRDLVQPGLESQLRRSQNIHFNDPFITTFVNLTFGQCDAASESAQKQNDFNLAMYIIHSEYKDVTAVVQQQISEFKKNGQWRVMTMFHRKCWHTVAGNLGYVHQDDFVVTEGVYWQCTLGMYIWFSSNFGSFDLSRYNKALDTTSSNLSQIKTVKHTAAPDGRCFWYQLLQWWIGDRSIAKIDGWPMDLVWLLTIYKQPNIIDEKYALNWIEYLERQDMAELAIYATLFLARPSEKLNYILRQCEWSNEAKLINSYHIPRKQVSIAKALNAHDSWDYEGEYRCLIQGDLKDQAKMALLYFLLPKIYNDDEDSMKRCLNFLAEFPDPDSEITTLTNTYKMLTSAERDENAAQYIQELEDLASKYTSKILNSHLKELKESLIDIS</sequence>
<evidence type="ECO:0000313" key="3">
    <source>
        <dbReference type="Proteomes" id="UP000054107"/>
    </source>
</evidence>
<proteinExistence type="predicted"/>